<dbReference type="Gene3D" id="1.10.530.10">
    <property type="match status" value="1"/>
</dbReference>
<dbReference type="EMBL" id="JBHLXD010000015">
    <property type="protein sequence ID" value="MFC0208836.1"/>
    <property type="molecule type" value="Genomic_DNA"/>
</dbReference>
<dbReference type="InterPro" id="IPR011970">
    <property type="entry name" value="MltB_2"/>
</dbReference>
<feature type="chain" id="PRO_5046515799" evidence="1">
    <location>
        <begin position="26"/>
        <end position="395"/>
    </location>
</feature>
<dbReference type="SUPFAM" id="SSF53955">
    <property type="entry name" value="Lysozyme-like"/>
    <property type="match status" value="1"/>
</dbReference>
<feature type="signal peptide" evidence="1">
    <location>
        <begin position="1"/>
        <end position="25"/>
    </location>
</feature>
<dbReference type="Pfam" id="PF01471">
    <property type="entry name" value="PG_binding_1"/>
    <property type="match status" value="1"/>
</dbReference>
<dbReference type="InterPro" id="IPR036365">
    <property type="entry name" value="PGBD-like_sf"/>
</dbReference>
<dbReference type="Proteomes" id="UP001589755">
    <property type="component" value="Unassembled WGS sequence"/>
</dbReference>
<dbReference type="InterPro" id="IPR043426">
    <property type="entry name" value="MltB-like"/>
</dbReference>
<dbReference type="PANTHER" id="PTHR30163">
    <property type="entry name" value="MEMBRANE-BOUND LYTIC MUREIN TRANSGLYCOSYLASE B"/>
    <property type="match status" value="1"/>
</dbReference>
<dbReference type="Pfam" id="PF13406">
    <property type="entry name" value="SLT_2"/>
    <property type="match status" value="1"/>
</dbReference>
<keyword evidence="5" id="KW-1185">Reference proteome</keyword>
<feature type="domain" description="Transglycosylase SLT" evidence="3">
    <location>
        <begin position="32"/>
        <end position="320"/>
    </location>
</feature>
<reference evidence="4 5" key="1">
    <citation type="submission" date="2024-09" db="EMBL/GenBank/DDBJ databases">
        <authorList>
            <person name="Sun Q."/>
            <person name="Mori K."/>
        </authorList>
    </citation>
    <scope>NUCLEOTIDE SEQUENCE [LARGE SCALE GENOMIC DNA]</scope>
    <source>
        <strain evidence="4 5">CCM 8543</strain>
    </source>
</reference>
<evidence type="ECO:0000313" key="5">
    <source>
        <dbReference type="Proteomes" id="UP001589755"/>
    </source>
</evidence>
<organism evidence="4 5">
    <name type="scientific">Chelativorans intermedius</name>
    <dbReference type="NCBI Taxonomy" id="515947"/>
    <lineage>
        <taxon>Bacteria</taxon>
        <taxon>Pseudomonadati</taxon>
        <taxon>Pseudomonadota</taxon>
        <taxon>Alphaproteobacteria</taxon>
        <taxon>Hyphomicrobiales</taxon>
        <taxon>Phyllobacteriaceae</taxon>
        <taxon>Chelativorans</taxon>
    </lineage>
</organism>
<dbReference type="InterPro" id="IPR002477">
    <property type="entry name" value="Peptidoglycan-bd-like"/>
</dbReference>
<dbReference type="RefSeq" id="WP_261518412.1">
    <property type="nucleotide sequence ID" value="NZ_JAODNW010000001.1"/>
</dbReference>
<keyword evidence="1" id="KW-0732">Signal</keyword>
<dbReference type="Gene3D" id="1.10.101.10">
    <property type="entry name" value="PGBD-like superfamily/PGBD"/>
    <property type="match status" value="1"/>
</dbReference>
<dbReference type="PANTHER" id="PTHR30163:SF8">
    <property type="entry name" value="LYTIC MUREIN TRANSGLYCOSYLASE"/>
    <property type="match status" value="1"/>
</dbReference>
<dbReference type="InterPro" id="IPR031304">
    <property type="entry name" value="SLT_2"/>
</dbReference>
<feature type="domain" description="Peptidoglycan binding-like" evidence="2">
    <location>
        <begin position="343"/>
        <end position="392"/>
    </location>
</feature>
<comment type="caution">
    <text evidence="4">The sequence shown here is derived from an EMBL/GenBank/DDBJ whole genome shotgun (WGS) entry which is preliminary data.</text>
</comment>
<evidence type="ECO:0000256" key="1">
    <source>
        <dbReference type="SAM" id="SignalP"/>
    </source>
</evidence>
<protein>
    <submittedName>
        <fullName evidence="4">Lytic murein transglycosylase</fullName>
    </submittedName>
</protein>
<name>A0ABV6D856_9HYPH</name>
<gene>
    <name evidence="4" type="ORF">ACFFJ2_10555</name>
</gene>
<accession>A0ABV6D856</accession>
<dbReference type="NCBIfam" id="TIGR02283">
    <property type="entry name" value="MltB_2"/>
    <property type="match status" value="1"/>
</dbReference>
<evidence type="ECO:0000259" key="3">
    <source>
        <dbReference type="Pfam" id="PF13406"/>
    </source>
</evidence>
<evidence type="ECO:0000313" key="4">
    <source>
        <dbReference type="EMBL" id="MFC0208836.1"/>
    </source>
</evidence>
<evidence type="ECO:0000259" key="2">
    <source>
        <dbReference type="Pfam" id="PF01471"/>
    </source>
</evidence>
<dbReference type="InterPro" id="IPR036366">
    <property type="entry name" value="PGBDSf"/>
</dbReference>
<dbReference type="SUPFAM" id="SSF47090">
    <property type="entry name" value="PGBD-like"/>
    <property type="match status" value="1"/>
</dbReference>
<sequence>MRPRLKAAPLLAILAAITLPTAASAQQCGGDFAAWRAGVEAQAVAEGVGPAGRAALARARVDERVLRRDRAQAVFTQTFREFAGRMINEYRLVNGRRNLEKYARTFAEAQSRFGVPGPVIASFWALETDFGAVQGDFSTLDALTTLAHDCRRPEIFRPELIALLKLIDRGAVPADVTGAWAGEIGQLQMLPSDYLEKGVDGDGDGRVDLKGSAPDAILTAAHAIAALGWKAGQPWLDEVRVPAAMPWELAGLENRLPRSEWARLGVTARDGSPLPADALPARLVLPMGHKGPAFLAYDNFDIYLEWNQSLVYTLTAAHLAARFAGAPPFDPRSPEPGLAPEVMKQLQGKLAARGHDVGGIDGILGAMTREAVRKEQMRLGLPADGWPTASLFSRL</sequence>
<dbReference type="InterPro" id="IPR023346">
    <property type="entry name" value="Lysozyme-like_dom_sf"/>
</dbReference>
<dbReference type="Gene3D" id="1.10.8.350">
    <property type="entry name" value="Bacterial muramidase"/>
    <property type="match status" value="1"/>
</dbReference>
<proteinExistence type="predicted"/>